<keyword evidence="4" id="KW-0539">Nucleus</keyword>
<dbReference type="GO" id="GO:0034715">
    <property type="term" value="C:pICln-Sm protein complex"/>
    <property type="evidence" value="ECO:0007669"/>
    <property type="project" value="TreeGrafter"/>
</dbReference>
<feature type="region of interest" description="Disordered" evidence="5">
    <location>
        <begin position="169"/>
        <end position="221"/>
    </location>
</feature>
<evidence type="ECO:0000313" key="6">
    <source>
        <dbReference type="EMBL" id="KAI9637859.1"/>
    </source>
</evidence>
<proteinExistence type="predicted"/>
<accession>A0AA38LXC6</accession>
<dbReference type="GeneID" id="77731103"/>
<dbReference type="PANTHER" id="PTHR21399:SF0">
    <property type="entry name" value="METHYLOSOME SUBUNIT PICLN"/>
    <property type="match status" value="1"/>
</dbReference>
<evidence type="ECO:0000256" key="3">
    <source>
        <dbReference type="ARBA" id="ARBA00022490"/>
    </source>
</evidence>
<reference evidence="6" key="1">
    <citation type="journal article" date="2022" name="G3 (Bethesda)">
        <title>High quality genome of the basidiomycete yeast Dioszegia hungarica PDD-24b-2 isolated from cloud water.</title>
        <authorList>
            <person name="Jarrige D."/>
            <person name="Haridas S."/>
            <person name="Bleykasten-Grosshans C."/>
            <person name="Joly M."/>
            <person name="Nadalig T."/>
            <person name="Sancelme M."/>
            <person name="Vuilleumier S."/>
            <person name="Grigoriev I.V."/>
            <person name="Amato P."/>
            <person name="Bringel F."/>
        </authorList>
    </citation>
    <scope>NUCLEOTIDE SEQUENCE</scope>
    <source>
        <strain evidence="6">PDD-24b-2</strain>
    </source>
</reference>
<evidence type="ECO:0000256" key="2">
    <source>
        <dbReference type="ARBA" id="ARBA00004496"/>
    </source>
</evidence>
<keyword evidence="3" id="KW-0963">Cytoplasm</keyword>
<evidence type="ECO:0000256" key="1">
    <source>
        <dbReference type="ARBA" id="ARBA00004123"/>
    </source>
</evidence>
<dbReference type="PANTHER" id="PTHR21399">
    <property type="entry name" value="CHLORIDE CONDUCTANCE REGULATORY PROTEIN ICLN"/>
    <property type="match status" value="1"/>
</dbReference>
<dbReference type="InterPro" id="IPR011993">
    <property type="entry name" value="PH-like_dom_sf"/>
</dbReference>
<dbReference type="GO" id="GO:0005681">
    <property type="term" value="C:spliceosomal complex"/>
    <property type="evidence" value="ECO:0007669"/>
    <property type="project" value="TreeGrafter"/>
</dbReference>
<dbReference type="GO" id="GO:0000387">
    <property type="term" value="P:spliceosomal snRNP assembly"/>
    <property type="evidence" value="ECO:0007669"/>
    <property type="project" value="TreeGrafter"/>
</dbReference>
<evidence type="ECO:0000313" key="7">
    <source>
        <dbReference type="Proteomes" id="UP001164286"/>
    </source>
</evidence>
<comment type="caution">
    <text evidence="6">The sequence shown here is derived from an EMBL/GenBank/DDBJ whole genome shotgun (WGS) entry which is preliminary data.</text>
</comment>
<dbReference type="Pfam" id="PF03517">
    <property type="entry name" value="Voldacs"/>
    <property type="match status" value="1"/>
</dbReference>
<evidence type="ECO:0000256" key="4">
    <source>
        <dbReference type="ARBA" id="ARBA00023242"/>
    </source>
</evidence>
<dbReference type="EMBL" id="JAKWFO010000003">
    <property type="protein sequence ID" value="KAI9637859.1"/>
    <property type="molecule type" value="Genomic_DNA"/>
</dbReference>
<comment type="subcellular location">
    <subcellularLocation>
        <location evidence="2">Cytoplasm</location>
    </subcellularLocation>
    <subcellularLocation>
        <location evidence="1">Nucleus</location>
    </subcellularLocation>
</comment>
<gene>
    <name evidence="6" type="ORF">MKK02DRAFT_42236</name>
</gene>
<dbReference type="GO" id="GO:0005829">
    <property type="term" value="C:cytosol"/>
    <property type="evidence" value="ECO:0007669"/>
    <property type="project" value="TreeGrafter"/>
</dbReference>
<dbReference type="Proteomes" id="UP001164286">
    <property type="component" value="Unassembled WGS sequence"/>
</dbReference>
<sequence>MLTKIDQPPAHISEDEHAQLTASTPASFADIPPVLRWGDVGDVEVGGEGWWDGKVAGRIYVTELYVPWAPAPAAVLAFIPSSGQPGFSLPYQSLTLHALTSASADGPAHLYCQIDDQVAGAEAGSDDGEDAEMREIRIYVEESKLQPLFDALSACSALHDSLLLNGQPSSFPFMDNDDDDENEDAWEDADESGEAGMNGDAGRVRSDFQSGGGPAARFRPY</sequence>
<name>A0AA38LXC6_9TREE</name>
<dbReference type="Gene3D" id="2.30.29.30">
    <property type="entry name" value="Pleckstrin-homology domain (PH domain)/Phosphotyrosine-binding domain (PTB)"/>
    <property type="match status" value="1"/>
</dbReference>
<feature type="compositionally biased region" description="Acidic residues" evidence="5">
    <location>
        <begin position="175"/>
        <end position="193"/>
    </location>
</feature>
<organism evidence="6 7">
    <name type="scientific">Dioszegia hungarica</name>
    <dbReference type="NCBI Taxonomy" id="4972"/>
    <lineage>
        <taxon>Eukaryota</taxon>
        <taxon>Fungi</taxon>
        <taxon>Dikarya</taxon>
        <taxon>Basidiomycota</taxon>
        <taxon>Agaricomycotina</taxon>
        <taxon>Tremellomycetes</taxon>
        <taxon>Tremellales</taxon>
        <taxon>Bulleribasidiaceae</taxon>
        <taxon>Dioszegia</taxon>
    </lineage>
</organism>
<keyword evidence="7" id="KW-1185">Reference proteome</keyword>
<dbReference type="GO" id="GO:0045292">
    <property type="term" value="P:mRNA cis splicing, via spliceosome"/>
    <property type="evidence" value="ECO:0007669"/>
    <property type="project" value="TreeGrafter"/>
</dbReference>
<dbReference type="AlphaFoldDB" id="A0AA38LXC6"/>
<protein>
    <submittedName>
        <fullName evidence="6">Regulator of volume decrease after cellular swelling-domain-containing protein</fullName>
    </submittedName>
</protein>
<dbReference type="RefSeq" id="XP_052947636.1">
    <property type="nucleotide sequence ID" value="XM_053091898.1"/>
</dbReference>
<evidence type="ECO:0000256" key="5">
    <source>
        <dbReference type="SAM" id="MobiDB-lite"/>
    </source>
</evidence>
<dbReference type="InterPro" id="IPR039924">
    <property type="entry name" value="ICln/Lot5/Saf5"/>
</dbReference>